<sequence length="111" mass="12417">MATNSLNEEKIYHTIVCIEKLDVRFSQRREIKLGPAAVRLVRGERRARLSEIKTEQPLHREDTSEVHVRLCPGQSAGKMEGEAGGESIMQSTPLIPLRNTVTGKVNVVIQL</sequence>
<gene>
    <name evidence="1" type="ORF">F2P81_013409</name>
</gene>
<dbReference type="Proteomes" id="UP000438429">
    <property type="component" value="Unassembled WGS sequence"/>
</dbReference>
<protein>
    <submittedName>
        <fullName evidence="1">Uncharacterized protein</fullName>
    </submittedName>
</protein>
<accession>A0A6A4SGS7</accession>
<reference evidence="1 2" key="1">
    <citation type="submission" date="2019-06" db="EMBL/GenBank/DDBJ databases">
        <title>Draft genomes of female and male turbot (Scophthalmus maximus).</title>
        <authorList>
            <person name="Xu H."/>
            <person name="Xu X.-W."/>
            <person name="Shao C."/>
            <person name="Chen S."/>
        </authorList>
    </citation>
    <scope>NUCLEOTIDE SEQUENCE [LARGE SCALE GENOMIC DNA]</scope>
    <source>
        <strain evidence="1">Ysfricsl-2016a</strain>
        <tissue evidence="1">Blood</tissue>
    </source>
</reference>
<comment type="caution">
    <text evidence="1">The sequence shown here is derived from an EMBL/GenBank/DDBJ whole genome shotgun (WGS) entry which is preliminary data.</text>
</comment>
<dbReference type="EMBL" id="VEVO01000012">
    <property type="protein sequence ID" value="KAF0033343.1"/>
    <property type="molecule type" value="Genomic_DNA"/>
</dbReference>
<evidence type="ECO:0000313" key="1">
    <source>
        <dbReference type="EMBL" id="KAF0033343.1"/>
    </source>
</evidence>
<name>A0A6A4SGS7_SCOMX</name>
<evidence type="ECO:0000313" key="2">
    <source>
        <dbReference type="Proteomes" id="UP000438429"/>
    </source>
</evidence>
<dbReference type="AlphaFoldDB" id="A0A6A4SGS7"/>
<organism evidence="1 2">
    <name type="scientific">Scophthalmus maximus</name>
    <name type="common">Turbot</name>
    <name type="synonym">Psetta maxima</name>
    <dbReference type="NCBI Taxonomy" id="52904"/>
    <lineage>
        <taxon>Eukaryota</taxon>
        <taxon>Metazoa</taxon>
        <taxon>Chordata</taxon>
        <taxon>Craniata</taxon>
        <taxon>Vertebrata</taxon>
        <taxon>Euteleostomi</taxon>
        <taxon>Actinopterygii</taxon>
        <taxon>Neopterygii</taxon>
        <taxon>Teleostei</taxon>
        <taxon>Neoteleostei</taxon>
        <taxon>Acanthomorphata</taxon>
        <taxon>Carangaria</taxon>
        <taxon>Pleuronectiformes</taxon>
        <taxon>Pleuronectoidei</taxon>
        <taxon>Scophthalmidae</taxon>
        <taxon>Scophthalmus</taxon>
    </lineage>
</organism>
<proteinExistence type="predicted"/>